<organism evidence="1 2">
    <name type="scientific">Hartmannibacter diazotrophicus</name>
    <dbReference type="NCBI Taxonomy" id="1482074"/>
    <lineage>
        <taxon>Bacteria</taxon>
        <taxon>Pseudomonadati</taxon>
        <taxon>Pseudomonadota</taxon>
        <taxon>Alphaproteobacteria</taxon>
        <taxon>Hyphomicrobiales</taxon>
        <taxon>Pleomorphomonadaceae</taxon>
        <taxon>Hartmannibacter</taxon>
    </lineage>
</organism>
<dbReference type="RefSeq" id="WP_099556014.1">
    <property type="nucleotide sequence ID" value="NZ_LT960614.1"/>
</dbReference>
<sequence length="89" mass="10442">MKSRQKPTIDDQIAEMTQLIERQTNFLAAQVARGQLRQETADWRQDCYEAGLSSLRFVRRYADDFRDFIERKQAFERERAAELRGEGGA</sequence>
<keyword evidence="2" id="KW-1185">Reference proteome</keyword>
<evidence type="ECO:0000313" key="2">
    <source>
        <dbReference type="Proteomes" id="UP000223606"/>
    </source>
</evidence>
<dbReference type="EMBL" id="LT960614">
    <property type="protein sequence ID" value="SON55511.1"/>
    <property type="molecule type" value="Genomic_DNA"/>
</dbReference>
<protein>
    <submittedName>
        <fullName evidence="1">Uncharacterized protein</fullName>
    </submittedName>
</protein>
<gene>
    <name evidence="1" type="ORF">HDIA_1970</name>
</gene>
<evidence type="ECO:0000313" key="1">
    <source>
        <dbReference type="EMBL" id="SON55511.1"/>
    </source>
</evidence>
<dbReference type="AlphaFoldDB" id="A0A2C9D6Y3"/>
<reference evidence="2" key="1">
    <citation type="submission" date="2017-09" db="EMBL/GenBank/DDBJ databases">
        <title>Genome sequence of Nannocystis excedens DSM 71.</title>
        <authorList>
            <person name="Blom J."/>
        </authorList>
    </citation>
    <scope>NUCLEOTIDE SEQUENCE [LARGE SCALE GENOMIC DNA]</scope>
    <source>
        <strain evidence="2">type strain: E19</strain>
    </source>
</reference>
<dbReference type="Proteomes" id="UP000223606">
    <property type="component" value="Chromosome 1"/>
</dbReference>
<dbReference type="OrthoDB" id="9943083at2"/>
<dbReference type="KEGG" id="hdi:HDIA_1970"/>
<proteinExistence type="predicted"/>
<accession>A0A2C9D6Y3</accession>
<name>A0A2C9D6Y3_9HYPH</name>